<sequence>MKGFSSFLGAIAFSSTIVNAHTVFTTLFVNDVSQGDGTCVRMNMNPQECTNPIAGIDSDDMACGVSGGQPVAFTCPAPAGGKLTFEWRLWADAEQPGALDISHKGPCAVYAKQVKDMATDSAAGPGWIKLWEDGYDDAAGKWCTEKVIDNNGLLSIDVPESLPGGNWLFRPELLALHNADKGDPQFYTGCAQVFVQSSSSNAAPLDVPAEYSVSIPGYVQADDPGLTFNIYSPHFPYPMPGPKVYEPAGSATAVASVSTSPSSSKVVALKQTEGKLPPDYLIKNANWVGVEVAAYSTEAGCWDASSACFAQAAACYDAAPPTGSANCRVWEHKCDGINAACSAGDFAGPPDQGQKLVGEDPAPPADIPEPASGAGSSEAKRQMRRRRVRRAAWRLP</sequence>
<comment type="caution">
    <text evidence="1">The sequence shown here is derived from an EMBL/GenBank/DDBJ whole genome shotgun (WGS) entry which is preliminary data.</text>
</comment>
<gene>
    <name evidence="1" type="ORF">F4820DRAFT_406223</name>
</gene>
<protein>
    <submittedName>
        <fullName evidence="1">Glycoside hydrolase family 61 protein</fullName>
    </submittedName>
</protein>
<dbReference type="EMBL" id="MU393429">
    <property type="protein sequence ID" value="KAI4869594.1"/>
    <property type="molecule type" value="Genomic_DNA"/>
</dbReference>
<accession>A0ACB9ZEJ3</accession>
<name>A0ACB9ZEJ3_9PEZI</name>
<evidence type="ECO:0000313" key="1">
    <source>
        <dbReference type="EMBL" id="KAI4869594.1"/>
    </source>
</evidence>
<dbReference type="Proteomes" id="UP001497700">
    <property type="component" value="Unassembled WGS sequence"/>
</dbReference>
<organism evidence="1 2">
    <name type="scientific">Hypoxylon rubiginosum</name>
    <dbReference type="NCBI Taxonomy" id="110542"/>
    <lineage>
        <taxon>Eukaryota</taxon>
        <taxon>Fungi</taxon>
        <taxon>Dikarya</taxon>
        <taxon>Ascomycota</taxon>
        <taxon>Pezizomycotina</taxon>
        <taxon>Sordariomycetes</taxon>
        <taxon>Xylariomycetidae</taxon>
        <taxon>Xylariales</taxon>
        <taxon>Hypoxylaceae</taxon>
        <taxon>Hypoxylon</taxon>
    </lineage>
</organism>
<proteinExistence type="predicted"/>
<keyword evidence="1" id="KW-0378">Hydrolase</keyword>
<keyword evidence="2" id="KW-1185">Reference proteome</keyword>
<evidence type="ECO:0000313" key="2">
    <source>
        <dbReference type="Proteomes" id="UP001497700"/>
    </source>
</evidence>
<reference evidence="1 2" key="1">
    <citation type="journal article" date="2022" name="New Phytol.">
        <title>Ecological generalism drives hyperdiversity of secondary metabolite gene clusters in xylarialean endophytes.</title>
        <authorList>
            <person name="Franco M.E.E."/>
            <person name="Wisecaver J.H."/>
            <person name="Arnold A.E."/>
            <person name="Ju Y.M."/>
            <person name="Slot J.C."/>
            <person name="Ahrendt S."/>
            <person name="Moore L.P."/>
            <person name="Eastman K.E."/>
            <person name="Scott K."/>
            <person name="Konkel Z."/>
            <person name="Mondo S.J."/>
            <person name="Kuo A."/>
            <person name="Hayes R.D."/>
            <person name="Haridas S."/>
            <person name="Andreopoulos B."/>
            <person name="Riley R."/>
            <person name="LaButti K."/>
            <person name="Pangilinan J."/>
            <person name="Lipzen A."/>
            <person name="Amirebrahimi M."/>
            <person name="Yan J."/>
            <person name="Adam C."/>
            <person name="Keymanesh K."/>
            <person name="Ng V."/>
            <person name="Louie K."/>
            <person name="Northen T."/>
            <person name="Drula E."/>
            <person name="Henrissat B."/>
            <person name="Hsieh H.M."/>
            <person name="Youens-Clark K."/>
            <person name="Lutzoni F."/>
            <person name="Miadlikowska J."/>
            <person name="Eastwood D.C."/>
            <person name="Hamelin R.C."/>
            <person name="Grigoriev I.V."/>
            <person name="U'Ren J.M."/>
        </authorList>
    </citation>
    <scope>NUCLEOTIDE SEQUENCE [LARGE SCALE GENOMIC DNA]</scope>
    <source>
        <strain evidence="1 2">CBS 119005</strain>
    </source>
</reference>